<keyword evidence="3" id="KW-1185">Reference proteome</keyword>
<dbReference type="eggNOG" id="ENOG502SUAH">
    <property type="taxonomic scope" value="Eukaryota"/>
</dbReference>
<dbReference type="HOGENOM" id="CLU_499647_0_0_1"/>
<feature type="transmembrane region" description="Helical" evidence="1">
    <location>
        <begin position="362"/>
        <end position="382"/>
    </location>
</feature>
<keyword evidence="1" id="KW-0472">Membrane</keyword>
<reference evidence="3" key="2">
    <citation type="journal article" date="2013" name="PLoS Genet.">
        <title>Comparative genome structure, secondary metabolite, and effector coding capacity across Cochliobolus pathogens.</title>
        <authorList>
            <person name="Condon B.J."/>
            <person name="Leng Y."/>
            <person name="Wu D."/>
            <person name="Bushley K.E."/>
            <person name="Ohm R.A."/>
            <person name="Otillar R."/>
            <person name="Martin J."/>
            <person name="Schackwitz W."/>
            <person name="Grimwood J."/>
            <person name="MohdZainudin N."/>
            <person name="Xue C."/>
            <person name="Wang R."/>
            <person name="Manning V.A."/>
            <person name="Dhillon B."/>
            <person name="Tu Z.J."/>
            <person name="Steffenson B.J."/>
            <person name="Salamov A."/>
            <person name="Sun H."/>
            <person name="Lowry S."/>
            <person name="LaButti K."/>
            <person name="Han J."/>
            <person name="Copeland A."/>
            <person name="Lindquist E."/>
            <person name="Barry K."/>
            <person name="Schmutz J."/>
            <person name="Baker S.E."/>
            <person name="Ciuffetti L.M."/>
            <person name="Grigoriev I.V."/>
            <person name="Zhong S."/>
            <person name="Turgeon B.G."/>
        </authorList>
    </citation>
    <scope>NUCLEOTIDE SEQUENCE [LARGE SCALE GENOMIC DNA]</scope>
    <source>
        <strain evidence="3">C5 / ATCC 48332 / race O</strain>
    </source>
</reference>
<feature type="transmembrane region" description="Helical" evidence="1">
    <location>
        <begin position="65"/>
        <end position="92"/>
    </location>
</feature>
<keyword evidence="1" id="KW-1133">Transmembrane helix</keyword>
<dbReference type="OrthoDB" id="4768051at2759"/>
<name>M2UT46_COCH5</name>
<dbReference type="OMA" id="LWNDVED"/>
<protein>
    <submittedName>
        <fullName evidence="2">Uncharacterized protein</fullName>
    </submittedName>
</protein>
<evidence type="ECO:0000256" key="1">
    <source>
        <dbReference type="SAM" id="Phobius"/>
    </source>
</evidence>
<accession>M2UT46</accession>
<keyword evidence="1" id="KW-0812">Transmembrane</keyword>
<reference evidence="2 3" key="1">
    <citation type="journal article" date="2012" name="PLoS Pathog.">
        <title>Diverse lifestyles and strategies of plant pathogenesis encoded in the genomes of eighteen Dothideomycetes fungi.</title>
        <authorList>
            <person name="Ohm R.A."/>
            <person name="Feau N."/>
            <person name="Henrissat B."/>
            <person name="Schoch C.L."/>
            <person name="Horwitz B.A."/>
            <person name="Barry K.W."/>
            <person name="Condon B.J."/>
            <person name="Copeland A.C."/>
            <person name="Dhillon B."/>
            <person name="Glaser F."/>
            <person name="Hesse C.N."/>
            <person name="Kosti I."/>
            <person name="LaButti K."/>
            <person name="Lindquist E.A."/>
            <person name="Lucas S."/>
            <person name="Salamov A.A."/>
            <person name="Bradshaw R.E."/>
            <person name="Ciuffetti L."/>
            <person name="Hamelin R.C."/>
            <person name="Kema G.H.J."/>
            <person name="Lawrence C."/>
            <person name="Scott J.A."/>
            <person name="Spatafora J.W."/>
            <person name="Turgeon B.G."/>
            <person name="de Wit P.J.G.M."/>
            <person name="Zhong S."/>
            <person name="Goodwin S.B."/>
            <person name="Grigoriev I.V."/>
        </authorList>
    </citation>
    <scope>NUCLEOTIDE SEQUENCE [LARGE SCALE GENOMIC DNA]</scope>
    <source>
        <strain evidence="3">C5 / ATCC 48332 / race O</strain>
    </source>
</reference>
<sequence>MVERLSKYNLINTTVSTLHRKKSTIPNDPHARPISRRMRHRSITMIAVLHCFSLKGVLSRWEKRWFSALAILLSSMVSLSTGSLLGLLGSMIRWPLLARKLYTPVDADLILGIPNPTGAVKLIWIHTVQKQRWCVTTVIVMIYLLANITGRLSVAAFGLTFDLNKEPRIEYPIKIANWGTDDCVTYSYYLKQYRDEEITSSNASVVHSSSRCFGGTVSLRENQEMVLDYGDVTYEATFENILKKILSVYTCHTCTSHNNSIPGLGLLESSYSTTYNVSSLLHRVGYDEDMWGGIEEDNSMYGFRVYSGMSSGGHFANGLSARLPLLAILGAEALLPKVTQAPGTPEQLFIDVRLKVKLKESITVLVCIFGGQILAISVVLFYCRNVFIRDYTSSLSVARLLKTTMEDVEGMSTSTGEELAEYLESKGVMMRYGTRRKGDETFEVGLWNDVEDEFPDAVYA</sequence>
<dbReference type="Proteomes" id="UP000016936">
    <property type="component" value="Unassembled WGS sequence"/>
</dbReference>
<dbReference type="AlphaFoldDB" id="M2UT46"/>
<proteinExistence type="predicted"/>
<gene>
    <name evidence="2" type="ORF">COCHEDRAFT_1084847</name>
</gene>
<dbReference type="EMBL" id="KB445569">
    <property type="protein sequence ID" value="EMD96751.1"/>
    <property type="molecule type" value="Genomic_DNA"/>
</dbReference>
<evidence type="ECO:0000313" key="3">
    <source>
        <dbReference type="Proteomes" id="UP000016936"/>
    </source>
</evidence>
<evidence type="ECO:0000313" key="2">
    <source>
        <dbReference type="EMBL" id="EMD96751.1"/>
    </source>
</evidence>
<organism evidence="2 3">
    <name type="scientific">Cochliobolus heterostrophus (strain C5 / ATCC 48332 / race O)</name>
    <name type="common">Southern corn leaf blight fungus</name>
    <name type="synonym">Bipolaris maydis</name>
    <dbReference type="NCBI Taxonomy" id="701091"/>
    <lineage>
        <taxon>Eukaryota</taxon>
        <taxon>Fungi</taxon>
        <taxon>Dikarya</taxon>
        <taxon>Ascomycota</taxon>
        <taxon>Pezizomycotina</taxon>
        <taxon>Dothideomycetes</taxon>
        <taxon>Pleosporomycetidae</taxon>
        <taxon>Pleosporales</taxon>
        <taxon>Pleosporineae</taxon>
        <taxon>Pleosporaceae</taxon>
        <taxon>Bipolaris</taxon>
    </lineage>
</organism>